<evidence type="ECO:0000313" key="2">
    <source>
        <dbReference type="EMBL" id="KKR04631.1"/>
    </source>
</evidence>
<keyword evidence="1" id="KW-0472">Membrane</keyword>
<evidence type="ECO:0008006" key="4">
    <source>
        <dbReference type="Google" id="ProtNLM"/>
    </source>
</evidence>
<gene>
    <name evidence="2" type="ORF">UT30_C0005G0034</name>
</gene>
<protein>
    <recommendedName>
        <fullName evidence="4">AtpZ/AtpI family protein</fullName>
    </recommendedName>
</protein>
<name>A0A0G0MW42_9BACT</name>
<dbReference type="Proteomes" id="UP000033935">
    <property type="component" value="Unassembled WGS sequence"/>
</dbReference>
<evidence type="ECO:0000256" key="1">
    <source>
        <dbReference type="SAM" id="Phobius"/>
    </source>
</evidence>
<dbReference type="InterPro" id="IPR032820">
    <property type="entry name" value="ATPase_put"/>
</dbReference>
<organism evidence="2 3">
    <name type="scientific">Candidatus Uhrbacteria bacterium GW2011_GWF2_39_13</name>
    <dbReference type="NCBI Taxonomy" id="1618995"/>
    <lineage>
        <taxon>Bacteria</taxon>
        <taxon>Candidatus Uhriibacteriota</taxon>
    </lineage>
</organism>
<accession>A0A0G0MW42</accession>
<feature type="transmembrane region" description="Helical" evidence="1">
    <location>
        <begin position="48"/>
        <end position="67"/>
    </location>
</feature>
<dbReference type="Pfam" id="PF09527">
    <property type="entry name" value="ATPase_gene1"/>
    <property type="match status" value="1"/>
</dbReference>
<sequence>MKKSVHSDAKYYRLAGRIFADFSGIIAVPVVLAALLGKWLDQKQGTEPRYLIIFFVIAFVLTGILIVKKAKFYKKQYESVIKNDLNDK</sequence>
<comment type="caution">
    <text evidence="2">The sequence shown here is derived from an EMBL/GenBank/DDBJ whole genome shotgun (WGS) entry which is preliminary data.</text>
</comment>
<evidence type="ECO:0000313" key="3">
    <source>
        <dbReference type="Proteomes" id="UP000033935"/>
    </source>
</evidence>
<keyword evidence="1" id="KW-0812">Transmembrane</keyword>
<dbReference type="EMBL" id="LBWG01000005">
    <property type="protein sequence ID" value="KKR04631.1"/>
    <property type="molecule type" value="Genomic_DNA"/>
</dbReference>
<proteinExistence type="predicted"/>
<dbReference type="AlphaFoldDB" id="A0A0G0MW42"/>
<feature type="transmembrane region" description="Helical" evidence="1">
    <location>
        <begin position="12"/>
        <end position="36"/>
    </location>
</feature>
<keyword evidence="1" id="KW-1133">Transmembrane helix</keyword>
<reference evidence="2 3" key="1">
    <citation type="journal article" date="2015" name="Nature">
        <title>rRNA introns, odd ribosomes, and small enigmatic genomes across a large radiation of phyla.</title>
        <authorList>
            <person name="Brown C.T."/>
            <person name="Hug L.A."/>
            <person name="Thomas B.C."/>
            <person name="Sharon I."/>
            <person name="Castelle C.J."/>
            <person name="Singh A."/>
            <person name="Wilkins M.J."/>
            <person name="Williams K.H."/>
            <person name="Banfield J.F."/>
        </authorList>
    </citation>
    <scope>NUCLEOTIDE SEQUENCE [LARGE SCALE GENOMIC DNA]</scope>
</reference>